<name>A0A2T4BWT9_TRILO</name>
<evidence type="ECO:0000313" key="1">
    <source>
        <dbReference type="EMBL" id="PTB73706.1"/>
    </source>
</evidence>
<dbReference type="EMBL" id="KZ679137">
    <property type="protein sequence ID" value="PTB73706.1"/>
    <property type="molecule type" value="Genomic_DNA"/>
</dbReference>
<evidence type="ECO:0000313" key="2">
    <source>
        <dbReference type="Proteomes" id="UP000240760"/>
    </source>
</evidence>
<reference evidence="1 2" key="1">
    <citation type="submission" date="2016-07" db="EMBL/GenBank/DDBJ databases">
        <title>Multiple horizontal gene transfer events from other fungi enriched the ability of initially mycotrophic Trichoderma (Ascomycota) to feed on dead plant biomass.</title>
        <authorList>
            <consortium name="DOE Joint Genome Institute"/>
            <person name="Aerts A."/>
            <person name="Atanasova L."/>
            <person name="Chenthamara K."/>
            <person name="Zhang J."/>
            <person name="Grujic M."/>
            <person name="Henrissat B."/>
            <person name="Kuo A."/>
            <person name="Salamov A."/>
            <person name="Lipzen A."/>
            <person name="Labutti K."/>
            <person name="Barry K."/>
            <person name="Miao Y."/>
            <person name="Rahimi M.J."/>
            <person name="Shen Q."/>
            <person name="Grigoriev I.V."/>
            <person name="Kubicek C.P."/>
            <person name="Druzhinina I.S."/>
        </authorList>
    </citation>
    <scope>NUCLEOTIDE SEQUENCE [LARGE SCALE GENOMIC DNA]</scope>
    <source>
        <strain evidence="1 2">ATCC 18648</strain>
    </source>
</reference>
<accession>A0A2T4BWT9</accession>
<dbReference type="AlphaFoldDB" id="A0A2T4BWT9"/>
<organism evidence="1 2">
    <name type="scientific">Trichoderma longibrachiatum ATCC 18648</name>
    <dbReference type="NCBI Taxonomy" id="983965"/>
    <lineage>
        <taxon>Eukaryota</taxon>
        <taxon>Fungi</taxon>
        <taxon>Dikarya</taxon>
        <taxon>Ascomycota</taxon>
        <taxon>Pezizomycotina</taxon>
        <taxon>Sordariomycetes</taxon>
        <taxon>Hypocreomycetidae</taxon>
        <taxon>Hypocreales</taxon>
        <taxon>Hypocreaceae</taxon>
        <taxon>Trichoderma</taxon>
    </lineage>
</organism>
<protein>
    <submittedName>
        <fullName evidence="1">Uncharacterized protein</fullName>
    </submittedName>
</protein>
<gene>
    <name evidence="1" type="ORF">M440DRAFT_1050065</name>
</gene>
<dbReference type="Proteomes" id="UP000240760">
    <property type="component" value="Unassembled WGS sequence"/>
</dbReference>
<sequence>MVAGKANHGHLLSSGIVHVPPLSFRIQSHYPLQTTSTNTEGGVCLLRLLLLSFPSRPTNTQLQPDLALLLSSPEPRPSILEIRLSTHFGSTSKPEPHQDKPRFLSLHSHTLFALVRASQRRRFPTSFPASQLFDLPNQHQHSPSFHHPPTRPGPCLEAHRGTKNWQQTAASSRDCTWTLDAILAVTSRPASQSLQRNDFPVPCVLSWPSVSAARPGMAFGRRFVAKRRRSAHQLRPDI</sequence>
<keyword evidence="2" id="KW-1185">Reference proteome</keyword>
<proteinExistence type="predicted"/>